<proteinExistence type="predicted"/>
<organism evidence="2 3">
    <name type="scientific">Striga asiatica</name>
    <name type="common">Asiatic witchweed</name>
    <name type="synonym">Buchnera asiatica</name>
    <dbReference type="NCBI Taxonomy" id="4170"/>
    <lineage>
        <taxon>Eukaryota</taxon>
        <taxon>Viridiplantae</taxon>
        <taxon>Streptophyta</taxon>
        <taxon>Embryophyta</taxon>
        <taxon>Tracheophyta</taxon>
        <taxon>Spermatophyta</taxon>
        <taxon>Magnoliopsida</taxon>
        <taxon>eudicotyledons</taxon>
        <taxon>Gunneridae</taxon>
        <taxon>Pentapetalae</taxon>
        <taxon>asterids</taxon>
        <taxon>lamiids</taxon>
        <taxon>Lamiales</taxon>
        <taxon>Orobanchaceae</taxon>
        <taxon>Buchnereae</taxon>
        <taxon>Striga</taxon>
    </lineage>
</organism>
<accession>A0A5A7Q1N9</accession>
<feature type="region of interest" description="Disordered" evidence="1">
    <location>
        <begin position="100"/>
        <end position="119"/>
    </location>
</feature>
<keyword evidence="3" id="KW-1185">Reference proteome</keyword>
<feature type="compositionally biased region" description="Basic and acidic residues" evidence="1">
    <location>
        <begin position="100"/>
        <end position="112"/>
    </location>
</feature>
<gene>
    <name evidence="2" type="ORF">STAS_15604</name>
</gene>
<feature type="region of interest" description="Disordered" evidence="1">
    <location>
        <begin position="1"/>
        <end position="70"/>
    </location>
</feature>
<feature type="compositionally biased region" description="Polar residues" evidence="1">
    <location>
        <begin position="32"/>
        <end position="55"/>
    </location>
</feature>
<reference evidence="3" key="1">
    <citation type="journal article" date="2019" name="Curr. Biol.">
        <title>Genome Sequence of Striga asiatica Provides Insight into the Evolution of Plant Parasitism.</title>
        <authorList>
            <person name="Yoshida S."/>
            <person name="Kim S."/>
            <person name="Wafula E.K."/>
            <person name="Tanskanen J."/>
            <person name="Kim Y.M."/>
            <person name="Honaas L."/>
            <person name="Yang Z."/>
            <person name="Spallek T."/>
            <person name="Conn C.E."/>
            <person name="Ichihashi Y."/>
            <person name="Cheong K."/>
            <person name="Cui S."/>
            <person name="Der J.P."/>
            <person name="Gundlach H."/>
            <person name="Jiao Y."/>
            <person name="Hori C."/>
            <person name="Ishida J.K."/>
            <person name="Kasahara H."/>
            <person name="Kiba T."/>
            <person name="Kim M.S."/>
            <person name="Koo N."/>
            <person name="Laohavisit A."/>
            <person name="Lee Y.H."/>
            <person name="Lumba S."/>
            <person name="McCourt P."/>
            <person name="Mortimer J.C."/>
            <person name="Mutuku J.M."/>
            <person name="Nomura T."/>
            <person name="Sasaki-Sekimoto Y."/>
            <person name="Seto Y."/>
            <person name="Wang Y."/>
            <person name="Wakatake T."/>
            <person name="Sakakibara H."/>
            <person name="Demura T."/>
            <person name="Yamaguchi S."/>
            <person name="Yoneyama K."/>
            <person name="Manabe R.I."/>
            <person name="Nelson D.C."/>
            <person name="Schulman A.H."/>
            <person name="Timko M.P."/>
            <person name="dePamphilis C.W."/>
            <person name="Choi D."/>
            <person name="Shirasu K."/>
        </authorList>
    </citation>
    <scope>NUCLEOTIDE SEQUENCE [LARGE SCALE GENOMIC DNA]</scope>
    <source>
        <strain evidence="3">cv. UVA1</strain>
    </source>
</reference>
<protein>
    <submittedName>
        <fullName evidence="2">1-deoxy-D-xylulose-5-phosphate synthase</fullName>
    </submittedName>
</protein>
<comment type="caution">
    <text evidence="2">The sequence shown here is derived from an EMBL/GenBank/DDBJ whole genome shotgun (WGS) entry which is preliminary data.</text>
</comment>
<dbReference type="AlphaFoldDB" id="A0A5A7Q1N9"/>
<evidence type="ECO:0000313" key="3">
    <source>
        <dbReference type="Proteomes" id="UP000325081"/>
    </source>
</evidence>
<dbReference type="EMBL" id="BKCP01005572">
    <property type="protein sequence ID" value="GER39049.1"/>
    <property type="molecule type" value="Genomic_DNA"/>
</dbReference>
<evidence type="ECO:0000313" key="2">
    <source>
        <dbReference type="EMBL" id="GER39049.1"/>
    </source>
</evidence>
<name>A0A5A7Q1N9_STRAF</name>
<dbReference type="Proteomes" id="UP000325081">
    <property type="component" value="Unassembled WGS sequence"/>
</dbReference>
<sequence length="132" mass="14411">MASSNSNAVEATAEERRRTTATAPISIDLYSLSGNASNESSKNPVPNHGISQQHNKGVIKKESLPSSETLPERVHWLRRNTGLFLFNQRFPSHCLKEEGQLAAKSSEKKESESSSAYGNNEFTAIVAPSSYS</sequence>
<evidence type="ECO:0000256" key="1">
    <source>
        <dbReference type="SAM" id="MobiDB-lite"/>
    </source>
</evidence>